<evidence type="ECO:0000313" key="2">
    <source>
        <dbReference type="EMBL" id="RDH14330.1"/>
    </source>
</evidence>
<accession>A0A370BJR5</accession>
<reference evidence="2 3" key="1">
    <citation type="submission" date="2018-07" db="EMBL/GenBank/DDBJ databases">
        <title>Section-level genome sequencing of Aspergillus section Nigri to investigate inter- and intra-species variation.</title>
        <authorList>
            <consortium name="DOE Joint Genome Institute"/>
            <person name="Vesth T.C."/>
            <person name="Nybo J.L."/>
            <person name="Theobald S."/>
            <person name="Frisvad J.C."/>
            <person name="Larsen T.O."/>
            <person name="Nielsen K.F."/>
            <person name="Hoof J.B."/>
            <person name="Brandl J."/>
            <person name="Salamov A."/>
            <person name="Riley R."/>
            <person name="Gladden J.M."/>
            <person name="Phatale P."/>
            <person name="Nielsen M.T."/>
            <person name="Lyhne E.K."/>
            <person name="Kogle M.E."/>
            <person name="Strasser K."/>
            <person name="McDonnell E."/>
            <person name="Barry K."/>
            <person name="Clum A."/>
            <person name="Chen C."/>
            <person name="Nolan M."/>
            <person name="Sandor L."/>
            <person name="Kuo A."/>
            <person name="Lipzen A."/>
            <person name="Hainaut M."/>
            <person name="Drula E."/>
            <person name="Tsang A."/>
            <person name="Magnuson J.K."/>
            <person name="Henrissat B."/>
            <person name="Wiebenga A."/>
            <person name="Simmons B.A."/>
            <person name="Makela M.R."/>
            <person name="De vries R.P."/>
            <person name="Grigoriev I.V."/>
            <person name="Mortensen U.H."/>
            <person name="Baker S.E."/>
            <person name="Andersen M.R."/>
        </authorList>
    </citation>
    <scope>NUCLEOTIDE SEQUENCE [LARGE SCALE GENOMIC DNA]</scope>
    <source>
        <strain evidence="2 3">ATCC 13496</strain>
    </source>
</reference>
<feature type="compositionally biased region" description="Polar residues" evidence="1">
    <location>
        <begin position="16"/>
        <end position="26"/>
    </location>
</feature>
<dbReference type="AlphaFoldDB" id="A0A370BJR5"/>
<evidence type="ECO:0000313" key="3">
    <source>
        <dbReference type="Proteomes" id="UP000253845"/>
    </source>
</evidence>
<gene>
    <name evidence="2" type="ORF">M747DRAFT_249834</name>
</gene>
<dbReference type="EMBL" id="KZ851969">
    <property type="protein sequence ID" value="RDH14330.1"/>
    <property type="molecule type" value="Genomic_DNA"/>
</dbReference>
<dbReference type="VEuPathDB" id="FungiDB:M747DRAFT_249834"/>
<organism evidence="2 3">
    <name type="scientific">Aspergillus niger ATCC 13496</name>
    <dbReference type="NCBI Taxonomy" id="1353008"/>
    <lineage>
        <taxon>Eukaryota</taxon>
        <taxon>Fungi</taxon>
        <taxon>Dikarya</taxon>
        <taxon>Ascomycota</taxon>
        <taxon>Pezizomycotina</taxon>
        <taxon>Eurotiomycetes</taxon>
        <taxon>Eurotiomycetidae</taxon>
        <taxon>Eurotiales</taxon>
        <taxon>Aspergillaceae</taxon>
        <taxon>Aspergillus</taxon>
        <taxon>Aspergillus subgen. Circumdati</taxon>
    </lineage>
</organism>
<protein>
    <submittedName>
        <fullName evidence="2">Uncharacterized protein</fullName>
    </submittedName>
</protein>
<dbReference type="Proteomes" id="UP000253845">
    <property type="component" value="Unassembled WGS sequence"/>
</dbReference>
<name>A0A370BJR5_ASPNG</name>
<proteinExistence type="predicted"/>
<feature type="region of interest" description="Disordered" evidence="1">
    <location>
        <begin position="16"/>
        <end position="49"/>
    </location>
</feature>
<sequence length="136" mass="15169">MQPRAATYANRRLQQRTVAERTQSGTDGVGTDVLNPARVGGGRVSRRPPFKQKRIPYRNWVMPGESALLSALVGMYKRLRKIKLRDARAGKVRSSFYFLLPFLPPTPRTACATMGRYYWSFGPRKGVGLGNPSAAI</sequence>
<evidence type="ECO:0000256" key="1">
    <source>
        <dbReference type="SAM" id="MobiDB-lite"/>
    </source>
</evidence>